<evidence type="ECO:0000256" key="1">
    <source>
        <dbReference type="SAM" id="Phobius"/>
    </source>
</evidence>
<dbReference type="InterPro" id="IPR036188">
    <property type="entry name" value="FAD/NAD-bd_sf"/>
</dbReference>
<reference evidence="2 3" key="1">
    <citation type="submission" date="2019-01" db="EMBL/GenBank/DDBJ databases">
        <title>Sequencing of cultivated peanut Arachis hypogaea provides insights into genome evolution and oil improvement.</title>
        <authorList>
            <person name="Chen X."/>
        </authorList>
    </citation>
    <scope>NUCLEOTIDE SEQUENCE [LARGE SCALE GENOMIC DNA]</scope>
    <source>
        <strain evidence="3">cv. Fuhuasheng</strain>
        <tissue evidence="2">Leaves</tissue>
    </source>
</reference>
<sequence length="190" mass="21118">MSHHRSADVDLDCHVGGVQNVVVLGLTPLKAKNDAVHKYFTSLISSSSTFGLLLHLPINGVAIGLYSLGLGKFERRMLVHDMQVVSIVEVAPYERPVLSKTYLFPESPARLPGFHVYVGSGRERLLPEWYNEKAQPLGPEDLVWRMMAGKVVKLHSRRSQRVVQGGIARHCNYLGDLFLALSFSLPCGIR</sequence>
<dbReference type="STRING" id="3818.A0A444Y4G3"/>
<dbReference type="EMBL" id="SDMP01000018">
    <property type="protein sequence ID" value="RYQ96808.1"/>
    <property type="molecule type" value="Genomic_DNA"/>
</dbReference>
<keyword evidence="3" id="KW-1185">Reference proteome</keyword>
<evidence type="ECO:0000313" key="2">
    <source>
        <dbReference type="EMBL" id="RYQ96808.1"/>
    </source>
</evidence>
<evidence type="ECO:0000313" key="3">
    <source>
        <dbReference type="Proteomes" id="UP000289738"/>
    </source>
</evidence>
<protein>
    <submittedName>
        <fullName evidence="2">Uncharacterized protein</fullName>
    </submittedName>
</protein>
<keyword evidence="1" id="KW-0472">Membrane</keyword>
<comment type="caution">
    <text evidence="2">The sequence shown here is derived from an EMBL/GenBank/DDBJ whole genome shotgun (WGS) entry which is preliminary data.</text>
</comment>
<dbReference type="AlphaFoldDB" id="A0A444Y4G3"/>
<accession>A0A444Y4G3</accession>
<keyword evidence="1" id="KW-1133">Transmembrane helix</keyword>
<dbReference type="Gene3D" id="3.50.50.60">
    <property type="entry name" value="FAD/NAD(P)-binding domain"/>
    <property type="match status" value="1"/>
</dbReference>
<organism evidence="2 3">
    <name type="scientific">Arachis hypogaea</name>
    <name type="common">Peanut</name>
    <dbReference type="NCBI Taxonomy" id="3818"/>
    <lineage>
        <taxon>Eukaryota</taxon>
        <taxon>Viridiplantae</taxon>
        <taxon>Streptophyta</taxon>
        <taxon>Embryophyta</taxon>
        <taxon>Tracheophyta</taxon>
        <taxon>Spermatophyta</taxon>
        <taxon>Magnoliopsida</taxon>
        <taxon>eudicotyledons</taxon>
        <taxon>Gunneridae</taxon>
        <taxon>Pentapetalae</taxon>
        <taxon>rosids</taxon>
        <taxon>fabids</taxon>
        <taxon>Fabales</taxon>
        <taxon>Fabaceae</taxon>
        <taxon>Papilionoideae</taxon>
        <taxon>50 kb inversion clade</taxon>
        <taxon>dalbergioids sensu lato</taxon>
        <taxon>Dalbergieae</taxon>
        <taxon>Pterocarpus clade</taxon>
        <taxon>Arachis</taxon>
    </lineage>
</organism>
<dbReference type="Proteomes" id="UP000289738">
    <property type="component" value="Chromosome B08"/>
</dbReference>
<feature type="transmembrane region" description="Helical" evidence="1">
    <location>
        <begin position="49"/>
        <end position="68"/>
    </location>
</feature>
<name>A0A444Y4G3_ARAHY</name>
<keyword evidence="1" id="KW-0812">Transmembrane</keyword>
<gene>
    <name evidence="2" type="ORF">Ahy_B08g092688</name>
</gene>
<proteinExistence type="predicted"/>